<feature type="non-terminal residue" evidence="1">
    <location>
        <position position="1"/>
    </location>
</feature>
<sequence length="67" mass="7458">GGTTLQILSRAGARDWKPRTSVDLAVMIDNRTGTQRALKIRTNLAIHSLRTSVGDLEKKEQMSSIHR</sequence>
<dbReference type="KEGG" id="mrr:Moror_15906"/>
<evidence type="ECO:0000313" key="1">
    <source>
        <dbReference type="EMBL" id="ESK92788.1"/>
    </source>
</evidence>
<gene>
    <name evidence="1" type="ORF">Moror_15906</name>
</gene>
<dbReference type="Proteomes" id="UP000017559">
    <property type="component" value="Unassembled WGS sequence"/>
</dbReference>
<reference evidence="1 2" key="1">
    <citation type="journal article" date="2014" name="BMC Genomics">
        <title>Genome and secretome analysis of the hemibiotrophic fungal pathogen, Moniliophthora roreri, which causes frosty pod rot disease of cacao: mechanisms of the biotrophic and necrotrophic phases.</title>
        <authorList>
            <person name="Meinhardt L.W."/>
            <person name="Costa G.G.L."/>
            <person name="Thomazella D.P.T."/>
            <person name="Teixeira P.J.P.L."/>
            <person name="Carazzolle M.F."/>
            <person name="Schuster S.C."/>
            <person name="Carlson J.E."/>
            <person name="Guiltinan M.J."/>
            <person name="Mieczkowski P."/>
            <person name="Farmer A."/>
            <person name="Ramaraj T."/>
            <person name="Crozier J."/>
            <person name="Davis R.E."/>
            <person name="Shao J."/>
            <person name="Melnick R.L."/>
            <person name="Pereira G.A.G."/>
            <person name="Bailey B.A."/>
        </authorList>
    </citation>
    <scope>NUCLEOTIDE SEQUENCE [LARGE SCALE GENOMIC DNA]</scope>
    <source>
        <strain evidence="1 2">MCA 2997</strain>
    </source>
</reference>
<dbReference type="HOGENOM" id="CLU_2819532_0_0_1"/>
<keyword evidence="2" id="KW-1185">Reference proteome</keyword>
<accession>V2X0Z6</accession>
<dbReference type="EMBL" id="AWSO01000254">
    <property type="protein sequence ID" value="ESK92788.1"/>
    <property type="molecule type" value="Genomic_DNA"/>
</dbReference>
<name>V2X0Z6_MONRO</name>
<proteinExistence type="predicted"/>
<protein>
    <submittedName>
        <fullName evidence="1">Uncharacterized protein</fullName>
    </submittedName>
</protein>
<comment type="caution">
    <text evidence="1">The sequence shown here is derived from an EMBL/GenBank/DDBJ whole genome shotgun (WGS) entry which is preliminary data.</text>
</comment>
<evidence type="ECO:0000313" key="2">
    <source>
        <dbReference type="Proteomes" id="UP000017559"/>
    </source>
</evidence>
<dbReference type="AlphaFoldDB" id="V2X0Z6"/>
<organism evidence="1 2">
    <name type="scientific">Moniliophthora roreri (strain MCA 2997)</name>
    <name type="common">Cocoa frosty pod rot fungus</name>
    <name type="synonym">Crinipellis roreri</name>
    <dbReference type="NCBI Taxonomy" id="1381753"/>
    <lineage>
        <taxon>Eukaryota</taxon>
        <taxon>Fungi</taxon>
        <taxon>Dikarya</taxon>
        <taxon>Basidiomycota</taxon>
        <taxon>Agaricomycotina</taxon>
        <taxon>Agaricomycetes</taxon>
        <taxon>Agaricomycetidae</taxon>
        <taxon>Agaricales</taxon>
        <taxon>Marasmiineae</taxon>
        <taxon>Marasmiaceae</taxon>
        <taxon>Moniliophthora</taxon>
    </lineage>
</organism>